<evidence type="ECO:0000256" key="3">
    <source>
        <dbReference type="ARBA" id="ARBA00022884"/>
    </source>
</evidence>
<dbReference type="GO" id="GO:0005840">
    <property type="term" value="C:ribosome"/>
    <property type="evidence" value="ECO:0007669"/>
    <property type="project" value="UniProtKB-KW"/>
</dbReference>
<dbReference type="InterPro" id="IPR019927">
    <property type="entry name" value="Ribosomal_uL3_bac/org-type"/>
</dbReference>
<accession>A0AAD5H140</accession>
<comment type="similarity">
    <text evidence="1 7">Belongs to the universal ribosomal protein uL3 family.</text>
</comment>
<dbReference type="InterPro" id="IPR009000">
    <property type="entry name" value="Transl_B-barrel_sf"/>
</dbReference>
<dbReference type="NCBIfam" id="TIGR03625">
    <property type="entry name" value="L3_bact"/>
    <property type="match status" value="1"/>
</dbReference>
<proteinExistence type="inferred from homology"/>
<dbReference type="Pfam" id="PF00297">
    <property type="entry name" value="Ribosomal_L3"/>
    <property type="match status" value="1"/>
</dbReference>
<keyword evidence="3" id="KW-0694">RNA-binding</keyword>
<keyword evidence="2" id="KW-0699">rRNA-binding</keyword>
<evidence type="ECO:0000256" key="8">
    <source>
        <dbReference type="SAM" id="MobiDB-lite"/>
    </source>
</evidence>
<evidence type="ECO:0000313" key="10">
    <source>
        <dbReference type="Proteomes" id="UP001205105"/>
    </source>
</evidence>
<evidence type="ECO:0000313" key="9">
    <source>
        <dbReference type="EMBL" id="KAI7836270.1"/>
    </source>
</evidence>
<dbReference type="FunFam" id="2.40.30.10:FF:000065">
    <property type="entry name" value="50S ribosomal protein L3, chloroplastic"/>
    <property type="match status" value="1"/>
</dbReference>
<dbReference type="GO" id="GO:1990904">
    <property type="term" value="C:ribonucleoprotein complex"/>
    <property type="evidence" value="ECO:0007669"/>
    <property type="project" value="UniProtKB-KW"/>
</dbReference>
<dbReference type="PROSITE" id="PS00474">
    <property type="entry name" value="RIBOSOMAL_L3"/>
    <property type="match status" value="1"/>
</dbReference>
<dbReference type="GO" id="GO:0006412">
    <property type="term" value="P:translation"/>
    <property type="evidence" value="ECO:0007669"/>
    <property type="project" value="InterPro"/>
</dbReference>
<comment type="caution">
    <text evidence="9">The sequence shown here is derived from an EMBL/GenBank/DDBJ whole genome shotgun (WGS) entry which is preliminary data.</text>
</comment>
<evidence type="ECO:0000256" key="6">
    <source>
        <dbReference type="ARBA" id="ARBA00035213"/>
    </source>
</evidence>
<protein>
    <recommendedName>
        <fullName evidence="6">Large ribosomal subunit protein uL3c</fullName>
    </recommendedName>
</protein>
<evidence type="ECO:0000256" key="2">
    <source>
        <dbReference type="ARBA" id="ARBA00022730"/>
    </source>
</evidence>
<evidence type="ECO:0000256" key="1">
    <source>
        <dbReference type="ARBA" id="ARBA00006540"/>
    </source>
</evidence>
<reference evidence="9" key="1">
    <citation type="submission" date="2020-11" db="EMBL/GenBank/DDBJ databases">
        <title>Chlorella ohadii genome sequencing and assembly.</title>
        <authorList>
            <person name="Murik O."/>
            <person name="Treves H."/>
            <person name="Kedem I."/>
            <person name="Shotland Y."/>
            <person name="Kaplan A."/>
        </authorList>
    </citation>
    <scope>NUCLEOTIDE SEQUENCE</scope>
    <source>
        <strain evidence="9">1</strain>
    </source>
</reference>
<organism evidence="9 10">
    <name type="scientific">Chlorella ohadii</name>
    <dbReference type="NCBI Taxonomy" id="2649997"/>
    <lineage>
        <taxon>Eukaryota</taxon>
        <taxon>Viridiplantae</taxon>
        <taxon>Chlorophyta</taxon>
        <taxon>core chlorophytes</taxon>
        <taxon>Trebouxiophyceae</taxon>
        <taxon>Chlorellales</taxon>
        <taxon>Chlorellaceae</taxon>
        <taxon>Chlorella clade</taxon>
        <taxon>Chlorella</taxon>
    </lineage>
</organism>
<dbReference type="Proteomes" id="UP001205105">
    <property type="component" value="Unassembled WGS sequence"/>
</dbReference>
<sequence>MAQAATFTPFRSSSFAGQRVVAKSSSVARSAVLRQPVQCRTLEAGVGIYGTKAGMMQFYKDGAALPATVIALEAGNIVTQVKTTEKDGYAAVQVGYRVVPERKVTKPDVGYRVVPERKVTKPELGHLQKAGAPAMKHLREFKVKDVSGFEAGQQLKVEDMFQAGDLVDVAGTTIGKGFQGGIKRWGFARGNMTHGSKSKREHGSTGPGSTPGRVFPGLKAAGQMGNVRAKMQKVEILAVDAEKGALVVKGSLPGKPGNLLEIAPAKQVGKNV</sequence>
<keyword evidence="10" id="KW-1185">Reference proteome</keyword>
<evidence type="ECO:0000256" key="5">
    <source>
        <dbReference type="ARBA" id="ARBA00023274"/>
    </source>
</evidence>
<dbReference type="PANTHER" id="PTHR11229">
    <property type="entry name" value="50S RIBOSOMAL PROTEIN L3"/>
    <property type="match status" value="1"/>
</dbReference>
<keyword evidence="4 7" id="KW-0689">Ribosomal protein</keyword>
<name>A0AAD5H140_9CHLO</name>
<feature type="region of interest" description="Disordered" evidence="8">
    <location>
        <begin position="190"/>
        <end position="213"/>
    </location>
</feature>
<dbReference type="PANTHER" id="PTHR11229:SF16">
    <property type="entry name" value="LARGE RIBOSOMAL SUBUNIT PROTEIN UL3C"/>
    <property type="match status" value="1"/>
</dbReference>
<evidence type="ECO:0000256" key="4">
    <source>
        <dbReference type="ARBA" id="ARBA00022980"/>
    </source>
</evidence>
<dbReference type="SUPFAM" id="SSF50447">
    <property type="entry name" value="Translation proteins"/>
    <property type="match status" value="1"/>
</dbReference>
<evidence type="ECO:0000256" key="7">
    <source>
        <dbReference type="RuleBase" id="RU003905"/>
    </source>
</evidence>
<dbReference type="EMBL" id="JADXDR010000196">
    <property type="protein sequence ID" value="KAI7836270.1"/>
    <property type="molecule type" value="Genomic_DNA"/>
</dbReference>
<dbReference type="InterPro" id="IPR019926">
    <property type="entry name" value="Ribosomal_uL3_CS"/>
</dbReference>
<dbReference type="GO" id="GO:0019843">
    <property type="term" value="F:rRNA binding"/>
    <property type="evidence" value="ECO:0007669"/>
    <property type="project" value="UniProtKB-KW"/>
</dbReference>
<dbReference type="HAMAP" id="MF_01325_B">
    <property type="entry name" value="Ribosomal_uL3_B"/>
    <property type="match status" value="1"/>
</dbReference>
<dbReference type="InterPro" id="IPR000597">
    <property type="entry name" value="Ribosomal_uL3"/>
</dbReference>
<dbReference type="Gene3D" id="2.40.30.10">
    <property type="entry name" value="Translation factors"/>
    <property type="match status" value="1"/>
</dbReference>
<dbReference type="GO" id="GO:0003735">
    <property type="term" value="F:structural constituent of ribosome"/>
    <property type="evidence" value="ECO:0007669"/>
    <property type="project" value="InterPro"/>
</dbReference>
<dbReference type="Gene3D" id="3.30.160.810">
    <property type="match status" value="2"/>
</dbReference>
<gene>
    <name evidence="9" type="ORF">COHA_009859</name>
</gene>
<dbReference type="AlphaFoldDB" id="A0AAD5H140"/>
<keyword evidence="5 7" id="KW-0687">Ribonucleoprotein</keyword>